<proteinExistence type="inferred from homology"/>
<dbReference type="InterPro" id="IPR036388">
    <property type="entry name" value="WH-like_DNA-bd_sf"/>
</dbReference>
<keyword evidence="2" id="KW-0805">Transcription regulation</keyword>
<name>A0AAE4GBG6_9BURK</name>
<dbReference type="GO" id="GO:0006351">
    <property type="term" value="P:DNA-templated transcription"/>
    <property type="evidence" value="ECO:0007669"/>
    <property type="project" value="TreeGrafter"/>
</dbReference>
<evidence type="ECO:0000313" key="6">
    <source>
        <dbReference type="EMBL" id="MDT0338595.1"/>
    </source>
</evidence>
<dbReference type="RefSeq" id="WP_310838050.1">
    <property type="nucleotide sequence ID" value="NZ_JAVLSM010000010.1"/>
</dbReference>
<accession>A0AAE4GBG6</accession>
<dbReference type="EMBL" id="JAVRAA010000009">
    <property type="protein sequence ID" value="MDT0338595.1"/>
    <property type="molecule type" value="Genomic_DNA"/>
</dbReference>
<dbReference type="PROSITE" id="PS50931">
    <property type="entry name" value="HTH_LYSR"/>
    <property type="match status" value="1"/>
</dbReference>
<evidence type="ECO:0000256" key="2">
    <source>
        <dbReference type="ARBA" id="ARBA00023015"/>
    </source>
</evidence>
<reference evidence="6" key="1">
    <citation type="submission" date="2023-02" db="EMBL/GenBank/DDBJ databases">
        <title>Description of Herbaspirillum huttiense subsp. nephrolepsisexaltata and Herbaspirillum huttiense subsp. lycopersicon.</title>
        <authorList>
            <person name="Poudel M."/>
            <person name="Sharma A."/>
            <person name="Goss E."/>
            <person name="Tapia J.H."/>
            <person name="Harmon C.M."/>
            <person name="Jones J.B."/>
        </authorList>
    </citation>
    <scope>NUCLEOTIDE SEQUENCE</scope>
    <source>
        <strain evidence="6">NC40101</strain>
    </source>
</reference>
<dbReference type="InterPro" id="IPR036390">
    <property type="entry name" value="WH_DNA-bd_sf"/>
</dbReference>
<dbReference type="SUPFAM" id="SSF46785">
    <property type="entry name" value="Winged helix' DNA-binding domain"/>
    <property type="match status" value="1"/>
</dbReference>
<evidence type="ECO:0000256" key="3">
    <source>
        <dbReference type="ARBA" id="ARBA00023125"/>
    </source>
</evidence>
<feature type="domain" description="HTH lysR-type" evidence="5">
    <location>
        <begin position="1"/>
        <end position="59"/>
    </location>
</feature>
<gene>
    <name evidence="6" type="ORF">RJN63_17275</name>
</gene>
<dbReference type="FunFam" id="1.10.10.10:FF:000001">
    <property type="entry name" value="LysR family transcriptional regulator"/>
    <property type="match status" value="1"/>
</dbReference>
<dbReference type="FunFam" id="3.40.190.290:FF:000001">
    <property type="entry name" value="Transcriptional regulator, LysR family"/>
    <property type="match status" value="1"/>
</dbReference>
<keyword evidence="3" id="KW-0238">DNA-binding</keyword>
<dbReference type="PANTHER" id="PTHR30537">
    <property type="entry name" value="HTH-TYPE TRANSCRIPTIONAL REGULATOR"/>
    <property type="match status" value="1"/>
</dbReference>
<dbReference type="Gene3D" id="3.40.190.290">
    <property type="match status" value="1"/>
</dbReference>
<dbReference type="Pfam" id="PF00126">
    <property type="entry name" value="HTH_1"/>
    <property type="match status" value="1"/>
</dbReference>
<dbReference type="GO" id="GO:0043565">
    <property type="term" value="F:sequence-specific DNA binding"/>
    <property type="evidence" value="ECO:0007669"/>
    <property type="project" value="TreeGrafter"/>
</dbReference>
<sequence length="328" mass="37412">MDRITAMKVFVEVVTHKSQSAAADRLDMSRSTVTRYLWGLETWLGARLMHRTTRRFALTPAGEACLQHCQTVLEQLSTLEADTNKDNKEPSGLLRITATTWLWQTHLRNALSVFMQRYPKVKLDLLLGEQRVNLVEERIDLAIRITGELDPGLITKKLGICETVICASRAYLEKHTTPRQVSDLANHNCFTHSFSAKSEWTFTQKSNTQRVHVGGTLRTNEALVLMDAALEGLGVAKLPFYLVEPHLREGRLVQLLQEYKPHEMGIYGIYTSRQFMSTALRTLLDFLASYFEKHDQLNSNPISTDELRQLLMPKKPIKRKSKDSSLTI</sequence>
<organism evidence="6">
    <name type="scientific">Herbaspirillum huttiense subsp. nephrolepidis</name>
    <dbReference type="NCBI Taxonomy" id="3075126"/>
    <lineage>
        <taxon>Bacteria</taxon>
        <taxon>Pseudomonadati</taxon>
        <taxon>Pseudomonadota</taxon>
        <taxon>Betaproteobacteria</taxon>
        <taxon>Burkholderiales</taxon>
        <taxon>Oxalobacteraceae</taxon>
        <taxon>Herbaspirillum</taxon>
    </lineage>
</organism>
<dbReference type="PANTHER" id="PTHR30537:SF35">
    <property type="entry name" value="TRANSCRIPTIONAL REGULATORY PROTEIN"/>
    <property type="match status" value="1"/>
</dbReference>
<dbReference type="InterPro" id="IPR005119">
    <property type="entry name" value="LysR_subst-bd"/>
</dbReference>
<dbReference type="AlphaFoldDB" id="A0AAE4GBG6"/>
<dbReference type="InterPro" id="IPR000847">
    <property type="entry name" value="LysR_HTH_N"/>
</dbReference>
<evidence type="ECO:0000256" key="1">
    <source>
        <dbReference type="ARBA" id="ARBA00009437"/>
    </source>
</evidence>
<dbReference type="SUPFAM" id="SSF53850">
    <property type="entry name" value="Periplasmic binding protein-like II"/>
    <property type="match status" value="1"/>
</dbReference>
<evidence type="ECO:0000256" key="4">
    <source>
        <dbReference type="ARBA" id="ARBA00023163"/>
    </source>
</evidence>
<dbReference type="InterPro" id="IPR058163">
    <property type="entry name" value="LysR-type_TF_proteobact-type"/>
</dbReference>
<dbReference type="CDD" id="cd08422">
    <property type="entry name" value="PBP2_CrgA_like"/>
    <property type="match status" value="1"/>
</dbReference>
<dbReference type="Gene3D" id="1.10.10.10">
    <property type="entry name" value="Winged helix-like DNA-binding domain superfamily/Winged helix DNA-binding domain"/>
    <property type="match status" value="1"/>
</dbReference>
<comment type="similarity">
    <text evidence="1">Belongs to the LysR transcriptional regulatory family.</text>
</comment>
<dbReference type="Pfam" id="PF03466">
    <property type="entry name" value="LysR_substrate"/>
    <property type="match status" value="1"/>
</dbReference>
<keyword evidence="4" id="KW-0804">Transcription</keyword>
<evidence type="ECO:0000259" key="5">
    <source>
        <dbReference type="PROSITE" id="PS50931"/>
    </source>
</evidence>
<protein>
    <submittedName>
        <fullName evidence="6">LysR family transcriptional regulator</fullName>
    </submittedName>
</protein>
<comment type="caution">
    <text evidence="6">The sequence shown here is derived from an EMBL/GenBank/DDBJ whole genome shotgun (WGS) entry which is preliminary data.</text>
</comment>
<dbReference type="GO" id="GO:0003700">
    <property type="term" value="F:DNA-binding transcription factor activity"/>
    <property type="evidence" value="ECO:0007669"/>
    <property type="project" value="InterPro"/>
</dbReference>